<proteinExistence type="predicted"/>
<organism evidence="3 4">
    <name type="scientific">Arthrobacter jiangjiafuii</name>
    <dbReference type="NCBI Taxonomy" id="2817475"/>
    <lineage>
        <taxon>Bacteria</taxon>
        <taxon>Bacillati</taxon>
        <taxon>Actinomycetota</taxon>
        <taxon>Actinomycetes</taxon>
        <taxon>Micrococcales</taxon>
        <taxon>Micrococcaceae</taxon>
        <taxon>Arthrobacter</taxon>
    </lineage>
</organism>
<accession>A0A975R2E0</accession>
<feature type="signal peptide" evidence="2">
    <location>
        <begin position="1"/>
        <end position="15"/>
    </location>
</feature>
<reference evidence="3 4" key="1">
    <citation type="submission" date="2021-05" db="EMBL/GenBank/DDBJ databases">
        <title>Novel species in genus Arthrobacter.</title>
        <authorList>
            <person name="Zhang G."/>
        </authorList>
    </citation>
    <scope>NUCLEOTIDE SEQUENCE [LARGE SCALE GENOMIC DNA]</scope>
    <source>
        <strain evidence="4">zg-ZUI227</strain>
    </source>
</reference>
<gene>
    <name evidence="3" type="ORF">KKR91_08105</name>
</gene>
<dbReference type="KEGG" id="ajg:KKR91_08105"/>
<evidence type="ECO:0000313" key="4">
    <source>
        <dbReference type="Proteomes" id="UP000676885"/>
    </source>
</evidence>
<dbReference type="Proteomes" id="UP000676885">
    <property type="component" value="Chromosome"/>
</dbReference>
<keyword evidence="1" id="KW-1133">Transmembrane helix</keyword>
<dbReference type="EMBL" id="CP076022">
    <property type="protein sequence ID" value="QWC11493.1"/>
    <property type="molecule type" value="Genomic_DNA"/>
</dbReference>
<feature type="chain" id="PRO_5039590363" evidence="2">
    <location>
        <begin position="16"/>
        <end position="318"/>
    </location>
</feature>
<dbReference type="RefSeq" id="WP_210228513.1">
    <property type="nucleotide sequence ID" value="NZ_CP076022.1"/>
</dbReference>
<keyword evidence="2" id="KW-0732">Signal</keyword>
<dbReference type="AlphaFoldDB" id="A0A975R2E0"/>
<evidence type="ECO:0000256" key="2">
    <source>
        <dbReference type="SAM" id="SignalP"/>
    </source>
</evidence>
<protein>
    <submittedName>
        <fullName evidence="3">DUF916 domain-containing protein</fullName>
    </submittedName>
</protein>
<keyword evidence="4" id="KW-1185">Reference proteome</keyword>
<feature type="transmembrane region" description="Helical" evidence="1">
    <location>
        <begin position="286"/>
        <end position="306"/>
    </location>
</feature>
<keyword evidence="1" id="KW-0472">Membrane</keyword>
<name>A0A975R2E0_9MICC</name>
<evidence type="ECO:0000256" key="1">
    <source>
        <dbReference type="SAM" id="Phobius"/>
    </source>
</evidence>
<sequence>MAAVFFFFSMAAAGAAEQAPQEGITIRLVDIPEAAQSDSRARSYIVDNVPPGTAIGRRIEVQNNTTEPQSIELYATAAEVKANAFTGLAKGERNELTGWIAMEKPTVDLAAGESAEVMVHIEVPPDAPEGEQYAALWAEVRSAPAAGTQFITASRVGIRVYLSVGPGNGPPAAFTIADLAAGHSNGAPQVTADVTNTGGRALDIQGELALTDGPGGLSAGSVSLDGTVTIAPGETAPVTVSLAPELPSGAWHAQLDLKSGLVTEQAAADLTFSGGEAPVEEPDHRIIMIPAVVAVLLLVGAALWLVRRRKTAAANQPE</sequence>
<evidence type="ECO:0000313" key="3">
    <source>
        <dbReference type="EMBL" id="QWC11493.1"/>
    </source>
</evidence>
<keyword evidence="1" id="KW-0812">Transmembrane</keyword>